<feature type="transmembrane region" description="Helical" evidence="9">
    <location>
        <begin position="155"/>
        <end position="180"/>
    </location>
</feature>
<keyword evidence="8 9" id="KW-0472">Membrane</keyword>
<evidence type="ECO:0000256" key="7">
    <source>
        <dbReference type="ARBA" id="ARBA00022989"/>
    </source>
</evidence>
<dbReference type="EMBL" id="CP049933">
    <property type="protein sequence ID" value="QIM19297.1"/>
    <property type="molecule type" value="Genomic_DNA"/>
</dbReference>
<keyword evidence="7 9" id="KW-1133">Transmembrane helix</keyword>
<feature type="transmembrane region" description="Helical" evidence="9">
    <location>
        <begin position="54"/>
        <end position="74"/>
    </location>
</feature>
<name>A0ABX6K206_9MICO</name>
<feature type="transmembrane region" description="Helical" evidence="9">
    <location>
        <begin position="222"/>
        <end position="243"/>
    </location>
</feature>
<sequence>MSYQAALTDPEYRTPGKNLGLWDALRHRYLLTLLLKKGITTRYYGSALGWIWSYVRPAAQFLMYFVVIGVIFGMTRGMEYFPIYLFSGIIVVNLFSESLRNTTSAITDNASLVKKIYLPRELFPLSAIGGSFVHFLPQLAVLFVIVLFLGWTVTWMQVVALILALVTVLTFCLGLGLFFGAINVAYRDSRNVVDLILMFATWASPVLYTWEKVYDHAPNWLFQIYMSNPVTAAVELIHSVFWLPLEPNSPRPEHVMLNALIALVIALITLLIGQLTFRKMEGNFAQHL</sequence>
<keyword evidence="5" id="KW-0997">Cell inner membrane</keyword>
<proteinExistence type="inferred from homology"/>
<protein>
    <recommendedName>
        <fullName evidence="9">Transport permease protein</fullName>
    </recommendedName>
</protein>
<organism evidence="11 12">
    <name type="scientific">Leucobacter coleopterorum</name>
    <dbReference type="NCBI Taxonomy" id="2714933"/>
    <lineage>
        <taxon>Bacteria</taxon>
        <taxon>Bacillati</taxon>
        <taxon>Actinomycetota</taxon>
        <taxon>Actinomycetes</taxon>
        <taxon>Micrococcales</taxon>
        <taxon>Microbacteriaceae</taxon>
        <taxon>Leucobacter</taxon>
    </lineage>
</organism>
<feature type="transmembrane region" description="Helical" evidence="9">
    <location>
        <begin position="255"/>
        <end position="277"/>
    </location>
</feature>
<evidence type="ECO:0000256" key="1">
    <source>
        <dbReference type="ARBA" id="ARBA00004429"/>
    </source>
</evidence>
<evidence type="ECO:0000259" key="10">
    <source>
        <dbReference type="PROSITE" id="PS51012"/>
    </source>
</evidence>
<keyword evidence="3 9" id="KW-0813">Transport</keyword>
<evidence type="ECO:0000313" key="12">
    <source>
        <dbReference type="Proteomes" id="UP000503441"/>
    </source>
</evidence>
<evidence type="ECO:0000256" key="4">
    <source>
        <dbReference type="ARBA" id="ARBA00022475"/>
    </source>
</evidence>
<dbReference type="InterPro" id="IPR047817">
    <property type="entry name" value="ABC2_TM_bact-type"/>
</dbReference>
<keyword evidence="4 9" id="KW-1003">Cell membrane</keyword>
<feature type="transmembrane region" description="Helical" evidence="9">
    <location>
        <begin position="122"/>
        <end position="149"/>
    </location>
</feature>
<keyword evidence="12" id="KW-1185">Reference proteome</keyword>
<evidence type="ECO:0000256" key="5">
    <source>
        <dbReference type="ARBA" id="ARBA00022519"/>
    </source>
</evidence>
<comment type="similarity">
    <text evidence="2 9">Belongs to the ABC-2 integral membrane protein family.</text>
</comment>
<evidence type="ECO:0000256" key="9">
    <source>
        <dbReference type="RuleBase" id="RU361157"/>
    </source>
</evidence>
<dbReference type="PROSITE" id="PS51012">
    <property type="entry name" value="ABC_TM2"/>
    <property type="match status" value="1"/>
</dbReference>
<dbReference type="Proteomes" id="UP000503441">
    <property type="component" value="Chromosome"/>
</dbReference>
<dbReference type="PANTHER" id="PTHR30413">
    <property type="entry name" value="INNER MEMBRANE TRANSPORT PERMEASE"/>
    <property type="match status" value="1"/>
</dbReference>
<feature type="domain" description="ABC transmembrane type-2" evidence="10">
    <location>
        <begin position="48"/>
        <end position="280"/>
    </location>
</feature>
<keyword evidence="6 9" id="KW-0812">Transmembrane</keyword>
<gene>
    <name evidence="11" type="ORF">G7066_13280</name>
</gene>
<dbReference type="PANTHER" id="PTHR30413:SF8">
    <property type="entry name" value="TRANSPORT PERMEASE PROTEIN"/>
    <property type="match status" value="1"/>
</dbReference>
<evidence type="ECO:0000256" key="8">
    <source>
        <dbReference type="ARBA" id="ARBA00023136"/>
    </source>
</evidence>
<feature type="transmembrane region" description="Helical" evidence="9">
    <location>
        <begin position="192"/>
        <end position="210"/>
    </location>
</feature>
<accession>A0ABX6K206</accession>
<evidence type="ECO:0000256" key="2">
    <source>
        <dbReference type="ARBA" id="ARBA00007783"/>
    </source>
</evidence>
<dbReference type="InterPro" id="IPR013525">
    <property type="entry name" value="ABC2_TM"/>
</dbReference>
<reference evidence="11 12" key="1">
    <citation type="submission" date="2020-03" db="EMBL/GenBank/DDBJ databases">
        <title>Leucobacter sp. nov., isolated from beetles.</title>
        <authorList>
            <person name="Hyun D.-W."/>
            <person name="Bae J.-W."/>
        </authorList>
    </citation>
    <scope>NUCLEOTIDE SEQUENCE [LARGE SCALE GENOMIC DNA]</scope>
    <source>
        <strain evidence="11 12">HDW9A</strain>
    </source>
</reference>
<evidence type="ECO:0000313" key="11">
    <source>
        <dbReference type="EMBL" id="QIM19297.1"/>
    </source>
</evidence>
<feature type="transmembrane region" description="Helical" evidence="9">
    <location>
        <begin position="80"/>
        <end position="96"/>
    </location>
</feature>
<evidence type="ECO:0000256" key="6">
    <source>
        <dbReference type="ARBA" id="ARBA00022692"/>
    </source>
</evidence>
<dbReference type="Pfam" id="PF01061">
    <property type="entry name" value="ABC2_membrane"/>
    <property type="match status" value="1"/>
</dbReference>
<dbReference type="RefSeq" id="WP_166331540.1">
    <property type="nucleotide sequence ID" value="NZ_CP049933.1"/>
</dbReference>
<evidence type="ECO:0000256" key="3">
    <source>
        <dbReference type="ARBA" id="ARBA00022448"/>
    </source>
</evidence>
<comment type="subcellular location">
    <subcellularLocation>
        <location evidence="1">Cell inner membrane</location>
        <topology evidence="1">Multi-pass membrane protein</topology>
    </subcellularLocation>
    <subcellularLocation>
        <location evidence="9">Cell membrane</location>
        <topology evidence="9">Multi-pass membrane protein</topology>
    </subcellularLocation>
</comment>